<dbReference type="Pfam" id="PF04983">
    <property type="entry name" value="RNA_pol_Rpb1_3"/>
    <property type="match status" value="1"/>
</dbReference>
<dbReference type="KEGG" id="hdf:AArcSl_0579"/>
<dbReference type="PANTHER" id="PTHR19376">
    <property type="entry name" value="DNA-DIRECTED RNA POLYMERASE"/>
    <property type="match status" value="1"/>
</dbReference>
<evidence type="ECO:0000256" key="14">
    <source>
        <dbReference type="RuleBase" id="RU004279"/>
    </source>
</evidence>
<feature type="binding site" evidence="13">
    <location>
        <position position="529"/>
    </location>
    <ligand>
        <name>Mg(2+)</name>
        <dbReference type="ChEBI" id="CHEBI:18420"/>
    </ligand>
</feature>
<dbReference type="HAMAP" id="MF_00863">
    <property type="entry name" value="RNApol_arch_Rpo1N"/>
    <property type="match status" value="1"/>
</dbReference>
<dbReference type="InterPro" id="IPR038120">
    <property type="entry name" value="Rpb1_funnel_sf"/>
</dbReference>
<dbReference type="InterPro" id="IPR007066">
    <property type="entry name" value="RNA_pol_Rpb1_3"/>
</dbReference>
<keyword evidence="7 13" id="KW-0862">Zinc</keyword>
<dbReference type="GO" id="GO:0003899">
    <property type="term" value="F:DNA-directed RNA polymerase activity"/>
    <property type="evidence" value="ECO:0007669"/>
    <property type="project" value="UniProtKB-UniRule"/>
</dbReference>
<dbReference type="NCBIfam" id="NF006336">
    <property type="entry name" value="PRK08566.1"/>
    <property type="match status" value="1"/>
</dbReference>
<proteinExistence type="inferred from homology"/>
<dbReference type="InterPro" id="IPR045867">
    <property type="entry name" value="DNA-dir_RpoC_beta_prime"/>
</dbReference>
<feature type="compositionally biased region" description="Basic and acidic residues" evidence="15">
    <location>
        <begin position="941"/>
        <end position="953"/>
    </location>
</feature>
<reference evidence="18" key="1">
    <citation type="submission" date="2017-11" db="EMBL/GenBank/DDBJ databases">
        <title>Phenotypic and genomic properties of facultatively anaerobic sulfur-reducing natronoarchaea from hypersaline soda lakes.</title>
        <authorList>
            <person name="Sorokin D.Y."/>
            <person name="Kublanov I.V."/>
            <person name="Roman P."/>
            <person name="Sinninghe Damste J.S."/>
            <person name="Golyshin P.N."/>
            <person name="Rojo D."/>
            <person name="Ciordia S."/>
            <person name="Mena M.D.C."/>
            <person name="Ferrer M."/>
            <person name="Messina E."/>
            <person name="Smedile F."/>
            <person name="La Spada G."/>
            <person name="La Cono V."/>
            <person name="Yakimov M.M."/>
        </authorList>
    </citation>
    <scope>NUCLEOTIDE SEQUENCE [LARGE SCALE GENOMIC DNA]</scope>
    <source>
        <strain evidence="18">AArc-Sl</strain>
    </source>
</reference>
<dbReference type="InterPro" id="IPR010982">
    <property type="entry name" value="Lambda_DNA-bd_dom_sf"/>
</dbReference>
<evidence type="ECO:0000256" key="5">
    <source>
        <dbReference type="ARBA" id="ARBA00022695"/>
    </source>
</evidence>
<dbReference type="CDD" id="cd00093">
    <property type="entry name" value="HTH_XRE"/>
    <property type="match status" value="1"/>
</dbReference>
<comment type="subunit">
    <text evidence="13">Part of the RNA polymerase complex.</text>
</comment>
<evidence type="ECO:0000259" key="16">
    <source>
        <dbReference type="PROSITE" id="PS50943"/>
    </source>
</evidence>
<dbReference type="GO" id="GO:0003677">
    <property type="term" value="F:DNA binding"/>
    <property type="evidence" value="ECO:0007669"/>
    <property type="project" value="UniProtKB-UniRule"/>
</dbReference>
<evidence type="ECO:0000256" key="2">
    <source>
        <dbReference type="ARBA" id="ARBA00022478"/>
    </source>
</evidence>
<dbReference type="InterPro" id="IPR006592">
    <property type="entry name" value="RNA_pol_N"/>
</dbReference>
<feature type="binding site" evidence="13">
    <location>
        <position position="151"/>
    </location>
    <ligand>
        <name>Zn(2+)</name>
        <dbReference type="ChEBI" id="CHEBI:29105"/>
        <label>2</label>
    </ligand>
</feature>
<evidence type="ECO:0000256" key="8">
    <source>
        <dbReference type="ARBA" id="ARBA00022842"/>
    </source>
</evidence>
<dbReference type="Gene3D" id="2.40.40.20">
    <property type="match status" value="1"/>
</dbReference>
<name>A0A343TGK7_9EURY</name>
<comment type="function">
    <text evidence="14">DNA-dependent RNA polymerase catalyzes the transcription of DNA into RNA using the four ribonucleoside triphosphates as substrates.</text>
</comment>
<dbReference type="GO" id="GO:0000428">
    <property type="term" value="C:DNA-directed RNA polymerase complex"/>
    <property type="evidence" value="ECO:0007669"/>
    <property type="project" value="UniProtKB-KW"/>
</dbReference>
<keyword evidence="4 13" id="KW-0808">Transferase</keyword>
<evidence type="ECO:0000256" key="9">
    <source>
        <dbReference type="ARBA" id="ARBA00023125"/>
    </source>
</evidence>
<evidence type="ECO:0000256" key="10">
    <source>
        <dbReference type="ARBA" id="ARBA00023163"/>
    </source>
</evidence>
<evidence type="ECO:0000256" key="3">
    <source>
        <dbReference type="ARBA" id="ARBA00022490"/>
    </source>
</evidence>
<feature type="region of interest" description="Disordered" evidence="15">
    <location>
        <begin position="941"/>
        <end position="979"/>
    </location>
</feature>
<dbReference type="Pfam" id="PF00623">
    <property type="entry name" value="RNA_pol_Rpb1_2"/>
    <property type="match status" value="1"/>
</dbReference>
<dbReference type="InterPro" id="IPR007083">
    <property type="entry name" value="RNA_pol_Rpb1_4"/>
</dbReference>
<keyword evidence="9 13" id="KW-0238">DNA-binding</keyword>
<dbReference type="Gene3D" id="1.10.274.100">
    <property type="entry name" value="RNA polymerase Rpb1, domain 3"/>
    <property type="match status" value="1"/>
</dbReference>
<dbReference type="InterPro" id="IPR044893">
    <property type="entry name" value="RNA_pol_Rpb1_clamp_domain"/>
</dbReference>
<dbReference type="NCBIfam" id="TIGR02390">
    <property type="entry name" value="RNA_pol_rpoA1"/>
    <property type="match status" value="1"/>
</dbReference>
<dbReference type="EMBL" id="CP025066">
    <property type="protein sequence ID" value="AUX08229.1"/>
    <property type="molecule type" value="Genomic_DNA"/>
</dbReference>
<dbReference type="GO" id="GO:0008270">
    <property type="term" value="F:zinc ion binding"/>
    <property type="evidence" value="ECO:0007669"/>
    <property type="project" value="UniProtKB-UniRule"/>
</dbReference>
<dbReference type="SUPFAM" id="SSF47413">
    <property type="entry name" value="lambda repressor-like DNA-binding domains"/>
    <property type="match status" value="1"/>
</dbReference>
<organism evidence="17 18">
    <name type="scientific">Halalkaliarchaeum desulfuricum</name>
    <dbReference type="NCBI Taxonomy" id="2055893"/>
    <lineage>
        <taxon>Archaea</taxon>
        <taxon>Methanobacteriati</taxon>
        <taxon>Methanobacteriota</taxon>
        <taxon>Stenosarchaea group</taxon>
        <taxon>Halobacteria</taxon>
        <taxon>Halobacteriales</taxon>
        <taxon>Haloferacaceae</taxon>
        <taxon>Halalkaliarchaeum</taxon>
    </lineage>
</organism>
<dbReference type="Gene3D" id="6.10.250.2940">
    <property type="match status" value="1"/>
</dbReference>
<comment type="catalytic activity">
    <reaction evidence="11 13 14">
        <text>RNA(n) + a ribonucleoside 5'-triphosphate = RNA(n+1) + diphosphate</text>
        <dbReference type="Rhea" id="RHEA:21248"/>
        <dbReference type="Rhea" id="RHEA-COMP:14527"/>
        <dbReference type="Rhea" id="RHEA-COMP:17342"/>
        <dbReference type="ChEBI" id="CHEBI:33019"/>
        <dbReference type="ChEBI" id="CHEBI:61557"/>
        <dbReference type="ChEBI" id="CHEBI:140395"/>
        <dbReference type="EC" id="2.7.7.6"/>
    </reaction>
</comment>
<dbReference type="Proteomes" id="UP000263012">
    <property type="component" value="Chromosome"/>
</dbReference>
<feature type="binding site" evidence="13">
    <location>
        <position position="531"/>
    </location>
    <ligand>
        <name>Mg(2+)</name>
        <dbReference type="ChEBI" id="CHEBI:18420"/>
    </ligand>
</feature>
<dbReference type="Pfam" id="PF04997">
    <property type="entry name" value="RNA_pol_Rpb1_1"/>
    <property type="match status" value="1"/>
</dbReference>
<dbReference type="GO" id="GO:0005737">
    <property type="term" value="C:cytoplasm"/>
    <property type="evidence" value="ECO:0007669"/>
    <property type="project" value="UniProtKB-SubCell"/>
</dbReference>
<feature type="binding site" evidence="13">
    <location>
        <position position="61"/>
    </location>
    <ligand>
        <name>Zn(2+)</name>
        <dbReference type="ChEBI" id="CHEBI:29105"/>
        <label>1</label>
    </ligand>
</feature>
<dbReference type="AlphaFoldDB" id="A0A343TGK7"/>
<dbReference type="PANTHER" id="PTHR19376:SF32">
    <property type="entry name" value="DNA-DIRECTED RNA POLYMERASE III SUBUNIT RPC1"/>
    <property type="match status" value="1"/>
</dbReference>
<evidence type="ECO:0000256" key="4">
    <source>
        <dbReference type="ARBA" id="ARBA00022679"/>
    </source>
</evidence>
<keyword evidence="8 13" id="KW-0460">Magnesium</keyword>
<dbReference type="GO" id="GO:0006351">
    <property type="term" value="P:DNA-templated transcription"/>
    <property type="evidence" value="ECO:0007669"/>
    <property type="project" value="UniProtKB-UniRule"/>
</dbReference>
<dbReference type="InterPro" id="IPR007080">
    <property type="entry name" value="RNA_pol_Rpb1_1"/>
</dbReference>
<dbReference type="FunFam" id="2.40.40.20:FF:000019">
    <property type="entry name" value="DNA-directed RNA polymerase II subunit RPB1"/>
    <property type="match status" value="1"/>
</dbReference>
<dbReference type="SMART" id="SM00530">
    <property type="entry name" value="HTH_XRE"/>
    <property type="match status" value="1"/>
</dbReference>
<feature type="domain" description="HTH cro/C1-type" evidence="16">
    <location>
        <begin position="195"/>
        <end position="242"/>
    </location>
</feature>
<evidence type="ECO:0000256" key="12">
    <source>
        <dbReference type="ARBA" id="ARBA00053389"/>
    </source>
</evidence>
<keyword evidence="5 13" id="KW-0548">Nucleotidyltransferase</keyword>
<dbReference type="InterPro" id="IPR000722">
    <property type="entry name" value="RNA_pol_asu"/>
</dbReference>
<dbReference type="Gene3D" id="1.10.132.30">
    <property type="match status" value="1"/>
</dbReference>
<dbReference type="Pfam" id="PF05000">
    <property type="entry name" value="RNA_pol_Rpb1_4"/>
    <property type="match status" value="1"/>
</dbReference>
<evidence type="ECO:0000256" key="11">
    <source>
        <dbReference type="ARBA" id="ARBA00048552"/>
    </source>
</evidence>
<dbReference type="Gene3D" id="3.30.1490.180">
    <property type="entry name" value="RNA polymerase ii"/>
    <property type="match status" value="1"/>
</dbReference>
<evidence type="ECO:0000313" key="18">
    <source>
        <dbReference type="Proteomes" id="UP000263012"/>
    </source>
</evidence>
<evidence type="ECO:0000256" key="13">
    <source>
        <dbReference type="HAMAP-Rule" id="MF_00863"/>
    </source>
</evidence>
<feature type="binding site" evidence="13">
    <location>
        <position position="64"/>
    </location>
    <ligand>
        <name>Zn(2+)</name>
        <dbReference type="ChEBI" id="CHEBI:29105"/>
        <label>1</label>
    </ligand>
</feature>
<feature type="binding site" evidence="13">
    <location>
        <position position="527"/>
    </location>
    <ligand>
        <name>Mg(2+)</name>
        <dbReference type="ChEBI" id="CHEBI:18420"/>
    </ligand>
</feature>
<comment type="subcellular location">
    <subcellularLocation>
        <location evidence="13">Cytoplasm</location>
    </subcellularLocation>
</comment>
<gene>
    <name evidence="13 17" type="primary">rpoA1</name>
    <name evidence="13" type="synonym">rpo1N</name>
    <name evidence="17" type="ORF">AArcSl_0579</name>
</gene>
<keyword evidence="10 13" id="KW-0804">Transcription</keyword>
<evidence type="ECO:0000256" key="15">
    <source>
        <dbReference type="SAM" id="MobiDB-lite"/>
    </source>
</evidence>
<dbReference type="InterPro" id="IPR012758">
    <property type="entry name" value="RPO1N"/>
</dbReference>
<feature type="binding site" evidence="13">
    <location>
        <position position="71"/>
    </location>
    <ligand>
        <name>Zn(2+)</name>
        <dbReference type="ChEBI" id="CHEBI:29105"/>
        <label>1</label>
    </ligand>
</feature>
<dbReference type="InterPro" id="IPR001387">
    <property type="entry name" value="Cro/C1-type_HTH"/>
</dbReference>
<keyword evidence="18" id="KW-1185">Reference proteome</keyword>
<dbReference type="Pfam" id="PF04998">
    <property type="entry name" value="RNA_pol_Rpb1_5"/>
    <property type="match status" value="1"/>
</dbReference>
<keyword evidence="6 13" id="KW-0479">Metal-binding</keyword>
<feature type="binding site" evidence="13">
    <location>
        <position position="104"/>
    </location>
    <ligand>
        <name>Zn(2+)</name>
        <dbReference type="ChEBI" id="CHEBI:29105"/>
        <label>2</label>
    </ligand>
</feature>
<evidence type="ECO:0000256" key="1">
    <source>
        <dbReference type="ARBA" id="ARBA00006460"/>
    </source>
</evidence>
<dbReference type="EC" id="2.7.7.6" evidence="13"/>
<dbReference type="PROSITE" id="PS50943">
    <property type="entry name" value="HTH_CROC1"/>
    <property type="match status" value="1"/>
</dbReference>
<evidence type="ECO:0000256" key="6">
    <source>
        <dbReference type="ARBA" id="ARBA00022723"/>
    </source>
</evidence>
<evidence type="ECO:0000256" key="7">
    <source>
        <dbReference type="ARBA" id="ARBA00022833"/>
    </source>
</evidence>
<comment type="cofactor">
    <cofactor evidence="13">
        <name>Mg(2+)</name>
        <dbReference type="ChEBI" id="CHEBI:18420"/>
    </cofactor>
</comment>
<dbReference type="Gene3D" id="4.10.860.120">
    <property type="entry name" value="RNA polymerase II, clamp domain"/>
    <property type="match status" value="2"/>
</dbReference>
<accession>A0A343TGK7</accession>
<comment type="cofactor">
    <cofactor evidence="13">
        <name>Zn(2+)</name>
        <dbReference type="ChEBI" id="CHEBI:29105"/>
    </cofactor>
    <text evidence="13">Binds at least 2 Zn(2+) per subunit.</text>
</comment>
<dbReference type="InterPro" id="IPR042102">
    <property type="entry name" value="RNA_pol_Rpb1_3_sf"/>
</dbReference>
<sequence>MAMQSPKTIGGISFGLMDPETYRDMSATKVITADTYDDDGYPIDMGLMDPRLGVIDPGLECRTCGKHSGSCNGHFGHIELAAPVIHVGFAKLIRRLLRSTCRECGRLALMPDEMAEFSEKLERTRELGNDPNDVLKAAVRQARKASRCPHCGSPQADIKHEKPTTYYEVQDVLAGNYSERIADAMQPDPDDEDDRGISPQELAEETGIALERVNQILSGEFRPRKEDRKALEKELDVDLTEEDMNKLMPSDIRDWFEDIPDDDLRVLGINAENSRPEWMILTVLPVPPVTARPSITLDNGQRSEDDLTHKLVDIIRINQRFMENREAGAPQLIIEDLWELLQYHVTTFIDNEISGTPPARHRSGRPLKTLSQRLKGKEGRFRGSLSGKRVNFSARTVISPDPTLSLNEVGVPDRVAMEMTQTMNVTERNLDRARQYVRNGPEDHPGANYVRRPDGRRLKVTEKNCEELAEKVEVDWEVNRHLVDGDIVIFNRQPSLHRMSIMAHEVVVMPYKTFRLNTVVCPPYNADFDGDEMNMHALQNEEARAEARVLMRVQEQILSPRFGENIIGAIQDHISGMYLLTHEDPEFTETQALDLLRATRIDELPGPDGENEDGPYWTGRTIFSLLLPDDLSIEFTSETGDTVRVENGELLEGTIDSEGVGEFGGEIVDTITKVYGGTRARVFINEVAALAMRAIMHFGFSIGIDDESIPLQAEEQVNEAIQSAYDRVEELIETYQAGELESLPGRTVDETLEMKIMQTLGKARDSAGDIAEQHFTDDNPAVVMAQSGARGSMLNLTQMAGCVGQQAVRGERINRGYEDRTLSHFEPNDLSADAHGFVENSYRGGLTPKEFFFHAMGGREGLVDTAVRTSKSGYLQRRLINALSELESQYDGTVRDTSDTIVQFEFGEDGTSPVRVSSSEDNDIDVDQIADRVLEEEFDSKAEREEFLGRREPPTNLSEYAGPGLDKAQGFDAEVESDD</sequence>
<feature type="binding site" evidence="13">
    <location>
        <position position="74"/>
    </location>
    <ligand>
        <name>Zn(2+)</name>
        <dbReference type="ChEBI" id="CHEBI:29105"/>
        <label>1</label>
    </ligand>
</feature>
<keyword evidence="3 13" id="KW-0963">Cytoplasm</keyword>
<dbReference type="SUPFAM" id="SSF64484">
    <property type="entry name" value="beta and beta-prime subunits of DNA dependent RNA-polymerase"/>
    <property type="match status" value="1"/>
</dbReference>
<dbReference type="SMART" id="SM00663">
    <property type="entry name" value="RPOLA_N"/>
    <property type="match status" value="1"/>
</dbReference>
<keyword evidence="2 13" id="KW-0240">DNA-directed RNA polymerase</keyword>
<comment type="function">
    <text evidence="12 13">DNA-dependent RNA polymerase (RNAP) catalyzes the transcription of DNA into RNA using the four ribonucleoside triphosphates as substrates. Forms the clamp head domain.</text>
</comment>
<dbReference type="GO" id="GO:0000287">
    <property type="term" value="F:magnesium ion binding"/>
    <property type="evidence" value="ECO:0007669"/>
    <property type="project" value="UniProtKB-UniRule"/>
</dbReference>
<feature type="binding site" evidence="13">
    <location>
        <position position="101"/>
    </location>
    <ligand>
        <name>Zn(2+)</name>
        <dbReference type="ChEBI" id="CHEBI:29105"/>
        <label>2</label>
    </ligand>
</feature>
<dbReference type="CDD" id="cd02582">
    <property type="entry name" value="RNAP_archeal_A"/>
    <property type="match status" value="1"/>
</dbReference>
<evidence type="ECO:0000313" key="17">
    <source>
        <dbReference type="EMBL" id="AUX08229.1"/>
    </source>
</evidence>
<dbReference type="Gene3D" id="6.20.50.80">
    <property type="match status" value="1"/>
</dbReference>
<feature type="binding site" evidence="13">
    <location>
        <position position="148"/>
    </location>
    <ligand>
        <name>Zn(2+)</name>
        <dbReference type="ChEBI" id="CHEBI:29105"/>
        <label>2</label>
    </ligand>
</feature>
<protein>
    <recommendedName>
        <fullName evidence="13">DNA-directed RNA polymerase subunit Rpo1N</fullName>
        <ecNumber evidence="13">2.7.7.6</ecNumber>
    </recommendedName>
    <alternativeName>
        <fullName evidence="13">DNA-directed RNA polymerase subunit A'</fullName>
    </alternativeName>
</protein>
<comment type="similarity">
    <text evidence="1 13 14">Belongs to the RNA polymerase beta' chain family.</text>
</comment>
<dbReference type="InterPro" id="IPR007081">
    <property type="entry name" value="RNA_pol_Rpb1_5"/>
</dbReference>